<dbReference type="OrthoDB" id="242128at2759"/>
<gene>
    <name evidence="1" type="ORF">Tco025E_02677</name>
</gene>
<dbReference type="GeneID" id="40316288"/>
<proteinExistence type="predicted"/>
<protein>
    <submittedName>
        <fullName evidence="1">Uncharacterized protein</fullName>
    </submittedName>
</protein>
<accession>A0A422Q1X9</accession>
<dbReference type="AlphaFoldDB" id="A0A422Q1X9"/>
<name>A0A422Q1X9_9TRYP</name>
<dbReference type="EMBL" id="MKKU01000108">
    <property type="protein sequence ID" value="RNF23973.1"/>
    <property type="molecule type" value="Genomic_DNA"/>
</dbReference>
<evidence type="ECO:0000313" key="1">
    <source>
        <dbReference type="EMBL" id="RNF23973.1"/>
    </source>
</evidence>
<dbReference type="RefSeq" id="XP_029230321.1">
    <property type="nucleotide sequence ID" value="XM_029369601.1"/>
</dbReference>
<reference evidence="1 2" key="1">
    <citation type="journal article" date="2018" name="BMC Genomics">
        <title>Genomic comparison of Trypanosoma conorhini and Trypanosoma rangeli to Trypanosoma cruzi strains of high and low virulence.</title>
        <authorList>
            <person name="Bradwell K.R."/>
            <person name="Koparde V.N."/>
            <person name="Matveyev A.V."/>
            <person name="Serrano M.G."/>
            <person name="Alves J.M."/>
            <person name="Parikh H."/>
            <person name="Huang B."/>
            <person name="Lee V."/>
            <person name="Espinosa-Alvarez O."/>
            <person name="Ortiz P.A."/>
            <person name="Costa-Martins A.G."/>
            <person name="Teixeira M.M."/>
            <person name="Buck G.A."/>
        </authorList>
    </citation>
    <scope>NUCLEOTIDE SEQUENCE [LARGE SCALE GENOMIC DNA]</scope>
    <source>
        <strain evidence="1 2">025E</strain>
    </source>
</reference>
<evidence type="ECO:0000313" key="2">
    <source>
        <dbReference type="Proteomes" id="UP000284403"/>
    </source>
</evidence>
<keyword evidence="2" id="KW-1185">Reference proteome</keyword>
<comment type="caution">
    <text evidence="1">The sequence shown here is derived from an EMBL/GenBank/DDBJ whole genome shotgun (WGS) entry which is preliminary data.</text>
</comment>
<dbReference type="Proteomes" id="UP000284403">
    <property type="component" value="Unassembled WGS sequence"/>
</dbReference>
<sequence>MHIHQTIPVTIVDPVISAPSPVVKHVEDRTLCAYRNMGFALTHFHPALLGADCHPIVVENMNQLRLYHRRDYTYHLLLRRTYNVKTFQTALGIMADPIEPFTSPDQLVDSRQFAYRHTGADQDIIKSFCRQLDSPFAPAAHLRFDALAVGPYASAFITSCDTLTEEFLLNFLRTAHYTHFLYQRTTNPRYLEAWGRFYGSPKAHPARPVFLYVGVGPQEFPEDPMGESTQRSLQSLVAHATTRIEAPPADPSPALMPASARQIAKKYGVRLLQRWQMRYFMVRH</sequence>
<organism evidence="1 2">
    <name type="scientific">Trypanosoma conorhini</name>
    <dbReference type="NCBI Taxonomy" id="83891"/>
    <lineage>
        <taxon>Eukaryota</taxon>
        <taxon>Discoba</taxon>
        <taxon>Euglenozoa</taxon>
        <taxon>Kinetoplastea</taxon>
        <taxon>Metakinetoplastina</taxon>
        <taxon>Trypanosomatida</taxon>
        <taxon>Trypanosomatidae</taxon>
        <taxon>Trypanosoma</taxon>
    </lineage>
</organism>